<reference evidence="2 3" key="1">
    <citation type="submission" date="2015-01" db="EMBL/GenBank/DDBJ databases">
        <authorList>
            <person name="Pelicic Vladimir"/>
        </authorList>
    </citation>
    <scope>NUCLEOTIDE SEQUENCE [LARGE SCALE GENOMIC DNA]</scope>
    <source>
        <strain evidence="2 3">2908</strain>
    </source>
</reference>
<sequence length="196" mass="22799">MSDISDLKASVMEQAHEKGRLLLAEATEKIEQEAKEREAQLVRQKLGQREQQLKEISRRSQRDIQQLENQKRQSTLVIKQRVLRELFEEAYAQMAAWSQIEEEHFLKSVLAKYPEEELTLTFGALSAEKFSSSQLEELKRAFPQVHFSDQSIAGQAGFVLSQGRVDDSYLYRDLLDSVWQEESYRLAQDIFKDQAE</sequence>
<evidence type="ECO:0000256" key="1">
    <source>
        <dbReference type="SAM" id="Coils"/>
    </source>
</evidence>
<keyword evidence="2" id="KW-0378">Hydrolase</keyword>
<dbReference type="RefSeq" id="WP_072074770.1">
    <property type="nucleotide sequence ID" value="NZ_CDMW01000001.1"/>
</dbReference>
<gene>
    <name evidence="2" type="primary">atpE1</name>
    <name evidence="2" type="ORF">SSV_2133</name>
</gene>
<dbReference type="EMBL" id="CDMW01000001">
    <property type="protein sequence ID" value="CEL91405.1"/>
    <property type="molecule type" value="Genomic_DNA"/>
</dbReference>
<accession>A0A0B7GRL5</accession>
<name>A0A0B7GRL5_STRSA</name>
<dbReference type="AlphaFoldDB" id="A0A0B7GRL5"/>
<proteinExistence type="predicted"/>
<organism evidence="2 3">
    <name type="scientific">Streptococcus sanguinis</name>
    <dbReference type="NCBI Taxonomy" id="1305"/>
    <lineage>
        <taxon>Bacteria</taxon>
        <taxon>Bacillati</taxon>
        <taxon>Bacillota</taxon>
        <taxon>Bacilli</taxon>
        <taxon>Lactobacillales</taxon>
        <taxon>Streptococcaceae</taxon>
        <taxon>Streptococcus</taxon>
    </lineage>
</organism>
<feature type="coiled-coil region" evidence="1">
    <location>
        <begin position="23"/>
        <end position="73"/>
    </location>
</feature>
<dbReference type="GO" id="GO:0016787">
    <property type="term" value="F:hydrolase activity"/>
    <property type="evidence" value="ECO:0007669"/>
    <property type="project" value="UniProtKB-KW"/>
</dbReference>
<protein>
    <submittedName>
        <fullName evidence="2">V-type ATP synthase subunit E</fullName>
        <ecNumber evidence="2">3.6.3.14</ecNumber>
    </submittedName>
</protein>
<keyword evidence="1" id="KW-0175">Coiled coil</keyword>
<evidence type="ECO:0000313" key="3">
    <source>
        <dbReference type="Proteomes" id="UP000183504"/>
    </source>
</evidence>
<dbReference type="EC" id="3.6.3.14" evidence="2"/>
<dbReference type="Proteomes" id="UP000183504">
    <property type="component" value="Unassembled WGS sequence"/>
</dbReference>
<evidence type="ECO:0000313" key="2">
    <source>
        <dbReference type="EMBL" id="CEL91405.1"/>
    </source>
</evidence>